<name>A0A517MY18_9BACT</name>
<evidence type="ECO:0000256" key="1">
    <source>
        <dbReference type="SAM" id="SignalP"/>
    </source>
</evidence>
<reference evidence="2 3" key="1">
    <citation type="submission" date="2019-02" db="EMBL/GenBank/DDBJ databases">
        <title>Deep-cultivation of Planctomycetes and their phenomic and genomic characterization uncovers novel biology.</title>
        <authorList>
            <person name="Wiegand S."/>
            <person name="Jogler M."/>
            <person name="Boedeker C."/>
            <person name="Pinto D."/>
            <person name="Vollmers J."/>
            <person name="Rivas-Marin E."/>
            <person name="Kohn T."/>
            <person name="Peeters S.H."/>
            <person name="Heuer A."/>
            <person name="Rast P."/>
            <person name="Oberbeckmann S."/>
            <person name="Bunk B."/>
            <person name="Jeske O."/>
            <person name="Meyerdierks A."/>
            <person name="Storesund J.E."/>
            <person name="Kallscheuer N."/>
            <person name="Luecker S."/>
            <person name="Lage O.M."/>
            <person name="Pohl T."/>
            <person name="Merkel B.J."/>
            <person name="Hornburger P."/>
            <person name="Mueller R.-W."/>
            <person name="Bruemmer F."/>
            <person name="Labrenz M."/>
            <person name="Spormann A.M."/>
            <person name="Op den Camp H."/>
            <person name="Overmann J."/>
            <person name="Amann R."/>
            <person name="Jetten M.S.M."/>
            <person name="Mascher T."/>
            <person name="Medema M.H."/>
            <person name="Devos D.P."/>
            <person name="Kaster A.-K."/>
            <person name="Ovreas L."/>
            <person name="Rohde M."/>
            <person name="Galperin M.Y."/>
            <person name="Jogler C."/>
        </authorList>
    </citation>
    <scope>NUCLEOTIDE SEQUENCE [LARGE SCALE GENOMIC DNA]</scope>
    <source>
        <strain evidence="2 3">HG15A2</strain>
    </source>
</reference>
<keyword evidence="1" id="KW-0732">Signal</keyword>
<keyword evidence="3" id="KW-1185">Reference proteome</keyword>
<accession>A0A517MY18</accession>
<dbReference type="EMBL" id="CP036263">
    <property type="protein sequence ID" value="QDS99763.1"/>
    <property type="molecule type" value="Genomic_DNA"/>
</dbReference>
<dbReference type="Gene3D" id="2.60.120.260">
    <property type="entry name" value="Galactose-binding domain-like"/>
    <property type="match status" value="1"/>
</dbReference>
<evidence type="ECO:0000313" key="3">
    <source>
        <dbReference type="Proteomes" id="UP000319852"/>
    </source>
</evidence>
<protein>
    <recommendedName>
        <fullName evidence="4">PEP-CTERM protein-sorting domain-containing protein</fullName>
    </recommendedName>
</protein>
<feature type="chain" id="PRO_5021997676" description="PEP-CTERM protein-sorting domain-containing protein" evidence="1">
    <location>
        <begin position="25"/>
        <end position="442"/>
    </location>
</feature>
<feature type="signal peptide" evidence="1">
    <location>
        <begin position="1"/>
        <end position="24"/>
    </location>
</feature>
<gene>
    <name evidence="2" type="ORF">HG15A2_30930</name>
</gene>
<dbReference type="AlphaFoldDB" id="A0A517MY18"/>
<proteinExistence type="predicted"/>
<dbReference type="KEGG" id="amob:HG15A2_30930"/>
<evidence type="ECO:0000313" key="2">
    <source>
        <dbReference type="EMBL" id="QDS99763.1"/>
    </source>
</evidence>
<sequence precursor="true">MKTFTRYFTLAAIACSLVGSTTQAQTDLLLHSFEGTDEGYEFTSTNSATSITPDNTGTFATDGTYSLRLEGQTNEYSQPAKVTLDPALLDNFSTIHFDYHVPGFDAFMNVGARFFADGWTGSGGFSSETVLSDTGTFSWNFKDDPNYASGSANASFILENFSAAGGSTTTSPLYIDNVRLSGGTPVAPFKYSWEDASLEGWTETSSYSGTGITPIASVNVAGGAPAGAITDGDYALKVSPEDWGGWTIQVEALGPPDSSAPENPLALQAMKANDTVEFDLFVETGEILPGSFTQIAFVLNQLGGFAADYNTINFDDTGSSYHVSWKYADHPLYDPETDWVQLKFLTQAGDGGEAIKAFYVDNMRFTTASVGLAGDFDGNDIVDGADFLLWQTDNSVGDLADWQANYGMSASTASPVASAVPEPTSAVLCLLGGLLGVSRRRS</sequence>
<organism evidence="2 3">
    <name type="scientific">Adhaeretor mobilis</name>
    <dbReference type="NCBI Taxonomy" id="1930276"/>
    <lineage>
        <taxon>Bacteria</taxon>
        <taxon>Pseudomonadati</taxon>
        <taxon>Planctomycetota</taxon>
        <taxon>Planctomycetia</taxon>
        <taxon>Pirellulales</taxon>
        <taxon>Lacipirellulaceae</taxon>
        <taxon>Adhaeretor</taxon>
    </lineage>
</organism>
<dbReference type="Proteomes" id="UP000319852">
    <property type="component" value="Chromosome"/>
</dbReference>
<evidence type="ECO:0008006" key="4">
    <source>
        <dbReference type="Google" id="ProtNLM"/>
    </source>
</evidence>
<dbReference type="OrthoDB" id="237017at2"/>
<dbReference type="RefSeq" id="WP_145060932.1">
    <property type="nucleotide sequence ID" value="NZ_CP036263.1"/>
</dbReference>